<evidence type="ECO:0000313" key="3">
    <source>
        <dbReference type="Proteomes" id="UP000566819"/>
    </source>
</evidence>
<sequence>MSIQRLHTTPPESFTNPPLTPPLTDEKSRLSVLPILEEIKNRKAGNTSISCWSEYTLEREGYKDLLQLLQGDADKSLWGFVRHKLQYDYFPSTSRFILRMPTPIHESVIKSVIEELQHQLRFISRGDGQSAEFAKEVESDGSATIDFEEPQFGSHAPDGQFRHSGANYPGIVLEVAYSQKAKDLPYLADEYILGSDGDIRAVIGINLDYKDTNKGTLSVWEPRIVRNIVGEDELVAAQVVADQSFRDEKGIPNKFASIDLQLQHFATEAFAQTHGALKDPISISTQMLCDFLDRAVKRAAVRQEKTGLSRHSKPWVRKRPRERTPDEKLEERHEKRFRDHEERAEENMERDDSSYKAGSSFEAE</sequence>
<dbReference type="OrthoDB" id="3485856at2759"/>
<feature type="compositionally biased region" description="Basic and acidic residues" evidence="1">
    <location>
        <begin position="322"/>
        <end position="354"/>
    </location>
</feature>
<evidence type="ECO:0000313" key="2">
    <source>
        <dbReference type="EMBL" id="KAF4635840.1"/>
    </source>
</evidence>
<dbReference type="AlphaFoldDB" id="A0A8H4RTP1"/>
<keyword evidence="3" id="KW-1185">Reference proteome</keyword>
<feature type="compositionally biased region" description="Polar residues" evidence="1">
    <location>
        <begin position="1"/>
        <end position="17"/>
    </location>
</feature>
<reference evidence="2 3" key="1">
    <citation type="submission" date="2020-03" db="EMBL/GenBank/DDBJ databases">
        <title>Draft Genome Sequence of Cudoniella acicularis.</title>
        <authorList>
            <person name="Buettner E."/>
            <person name="Kellner H."/>
        </authorList>
    </citation>
    <scope>NUCLEOTIDE SEQUENCE [LARGE SCALE GENOMIC DNA]</scope>
    <source>
        <strain evidence="2 3">DSM 108380</strain>
    </source>
</reference>
<dbReference type="Proteomes" id="UP000566819">
    <property type="component" value="Unassembled WGS sequence"/>
</dbReference>
<proteinExistence type="predicted"/>
<comment type="caution">
    <text evidence="2">The sequence shown here is derived from an EMBL/GenBank/DDBJ whole genome shotgun (WGS) entry which is preliminary data.</text>
</comment>
<gene>
    <name evidence="2" type="ORF">G7Y89_g2251</name>
</gene>
<accession>A0A8H4RTP1</accession>
<dbReference type="EMBL" id="JAAMPI010000096">
    <property type="protein sequence ID" value="KAF4635840.1"/>
    <property type="molecule type" value="Genomic_DNA"/>
</dbReference>
<evidence type="ECO:0000256" key="1">
    <source>
        <dbReference type="SAM" id="MobiDB-lite"/>
    </source>
</evidence>
<feature type="region of interest" description="Disordered" evidence="1">
    <location>
        <begin position="1"/>
        <end position="25"/>
    </location>
</feature>
<organism evidence="2 3">
    <name type="scientific">Cudoniella acicularis</name>
    <dbReference type="NCBI Taxonomy" id="354080"/>
    <lineage>
        <taxon>Eukaryota</taxon>
        <taxon>Fungi</taxon>
        <taxon>Dikarya</taxon>
        <taxon>Ascomycota</taxon>
        <taxon>Pezizomycotina</taxon>
        <taxon>Leotiomycetes</taxon>
        <taxon>Helotiales</taxon>
        <taxon>Tricladiaceae</taxon>
        <taxon>Cudoniella</taxon>
    </lineage>
</organism>
<name>A0A8H4RTP1_9HELO</name>
<feature type="region of interest" description="Disordered" evidence="1">
    <location>
        <begin position="302"/>
        <end position="364"/>
    </location>
</feature>
<feature type="compositionally biased region" description="Basic residues" evidence="1">
    <location>
        <begin position="308"/>
        <end position="321"/>
    </location>
</feature>
<protein>
    <submittedName>
        <fullName evidence="2">Uncharacterized protein</fullName>
    </submittedName>
</protein>